<accession>A0A6I9YZX9</accession>
<protein>
    <submittedName>
        <fullName evidence="16">P2X purinoceptor 4</fullName>
    </submittedName>
</protein>
<gene>
    <name evidence="16" type="primary">P2RX4</name>
</gene>
<keyword evidence="6 14" id="KW-1133">Transmembrane helix</keyword>
<reference evidence="16" key="1">
    <citation type="submission" date="2025-08" db="UniProtKB">
        <authorList>
            <consortium name="RefSeq"/>
        </authorList>
    </citation>
    <scope>IDENTIFICATION</scope>
    <source>
        <tissue evidence="16">Skeletal muscle</tissue>
    </source>
</reference>
<dbReference type="PANTHER" id="PTHR10125">
    <property type="entry name" value="P2X PURINOCEPTOR"/>
    <property type="match status" value="1"/>
</dbReference>
<dbReference type="RefSeq" id="XP_013929170.1">
    <property type="nucleotide sequence ID" value="XM_014073695.1"/>
</dbReference>
<dbReference type="KEGG" id="tsr:106554946"/>
<dbReference type="GO" id="GO:0033198">
    <property type="term" value="P:response to ATP"/>
    <property type="evidence" value="ECO:0007669"/>
    <property type="project" value="InterPro"/>
</dbReference>
<proteinExistence type="inferred from homology"/>
<dbReference type="Proteomes" id="UP000504617">
    <property type="component" value="Unplaced"/>
</dbReference>
<keyword evidence="4" id="KW-1003">Cell membrane</keyword>
<keyword evidence="3" id="KW-0813">Transport</keyword>
<comment type="catalytic activity">
    <reaction evidence="13">
        <text>Ca(2+)(in) = Ca(2+)(out)</text>
        <dbReference type="Rhea" id="RHEA:29671"/>
        <dbReference type="ChEBI" id="CHEBI:29108"/>
    </reaction>
</comment>
<comment type="similarity">
    <text evidence="2">Belongs to the P2X receptor family.</text>
</comment>
<evidence type="ECO:0000256" key="10">
    <source>
        <dbReference type="ARBA" id="ARBA00023180"/>
    </source>
</evidence>
<evidence type="ECO:0000256" key="6">
    <source>
        <dbReference type="ARBA" id="ARBA00022989"/>
    </source>
</evidence>
<dbReference type="InterPro" id="IPR027309">
    <property type="entry name" value="P2X_extracellular_dom_sf"/>
</dbReference>
<keyword evidence="15" id="KW-1185">Reference proteome</keyword>
<dbReference type="GO" id="GO:0001614">
    <property type="term" value="F:purinergic nucleotide receptor activity"/>
    <property type="evidence" value="ECO:0007669"/>
    <property type="project" value="InterPro"/>
</dbReference>
<dbReference type="PANTHER" id="PTHR10125:SF13">
    <property type="entry name" value="P2X PURINOCEPTOR 7"/>
    <property type="match status" value="1"/>
</dbReference>
<evidence type="ECO:0000256" key="5">
    <source>
        <dbReference type="ARBA" id="ARBA00022692"/>
    </source>
</evidence>
<dbReference type="InterPro" id="IPR053792">
    <property type="entry name" value="P2X_RECEPTOR_CS"/>
</dbReference>
<sequence length="283" mass="32565">MVACSSFRSVFEYETNKVVRIYSVWYSSVKWAIHFLVFLYVSVNTCEVSAWCPVESAKTAPAPAILDSAENFTVLIKNNIHFPKFDYTKKNIPPEFNISCTYHKHRAPLCPIFRLGDILEEAGEKFSEMAIQGGVMGLQIRWDCDLDTSASRCVPKYSFRRIDNKDPAHSISPGFNFRFAKYYRTATGVQYRTFVKAYGIRFDIMVFGTAGKFDIIPTIISIGSGFALFGMATIFCDIIVLYIMKKRYLYREKKYKRVNEYELLRPQCDDPSQTDPAHLTQPR</sequence>
<organism evidence="15 16">
    <name type="scientific">Thamnophis sirtalis</name>
    <dbReference type="NCBI Taxonomy" id="35019"/>
    <lineage>
        <taxon>Eukaryota</taxon>
        <taxon>Metazoa</taxon>
        <taxon>Chordata</taxon>
        <taxon>Craniata</taxon>
        <taxon>Vertebrata</taxon>
        <taxon>Euteleostomi</taxon>
        <taxon>Lepidosauria</taxon>
        <taxon>Squamata</taxon>
        <taxon>Bifurcata</taxon>
        <taxon>Unidentata</taxon>
        <taxon>Episquamata</taxon>
        <taxon>Toxicofera</taxon>
        <taxon>Serpentes</taxon>
        <taxon>Colubroidea</taxon>
        <taxon>Colubridae</taxon>
        <taxon>Natricinae</taxon>
        <taxon>Thamnophis</taxon>
    </lineage>
</organism>
<evidence type="ECO:0000313" key="15">
    <source>
        <dbReference type="Proteomes" id="UP000504617"/>
    </source>
</evidence>
<dbReference type="GO" id="GO:0005886">
    <property type="term" value="C:plasma membrane"/>
    <property type="evidence" value="ECO:0007669"/>
    <property type="project" value="UniProtKB-SubCell"/>
</dbReference>
<dbReference type="CTD" id="5025"/>
<dbReference type="AlphaFoldDB" id="A0A6I9YZX9"/>
<evidence type="ECO:0000256" key="9">
    <source>
        <dbReference type="ARBA" id="ARBA00023157"/>
    </source>
</evidence>
<dbReference type="GO" id="GO:0004931">
    <property type="term" value="F:extracellularly ATP-gated monoatomic cation channel activity"/>
    <property type="evidence" value="ECO:0007669"/>
    <property type="project" value="InterPro"/>
</dbReference>
<evidence type="ECO:0000256" key="11">
    <source>
        <dbReference type="ARBA" id="ARBA00023286"/>
    </source>
</evidence>
<evidence type="ECO:0000256" key="8">
    <source>
        <dbReference type="ARBA" id="ARBA00023136"/>
    </source>
</evidence>
<evidence type="ECO:0000256" key="2">
    <source>
        <dbReference type="ARBA" id="ARBA00009848"/>
    </source>
</evidence>
<evidence type="ECO:0000256" key="14">
    <source>
        <dbReference type="SAM" id="Phobius"/>
    </source>
</evidence>
<dbReference type="NCBIfam" id="TIGR00863">
    <property type="entry name" value="P2X"/>
    <property type="match status" value="1"/>
</dbReference>
<comment type="subcellular location">
    <subcellularLocation>
        <location evidence="1">Cell membrane</location>
        <topology evidence="1">Multi-pass membrane protein</topology>
    </subcellularLocation>
</comment>
<feature type="transmembrane region" description="Helical" evidence="14">
    <location>
        <begin position="219"/>
        <end position="244"/>
    </location>
</feature>
<evidence type="ECO:0000313" key="16">
    <source>
        <dbReference type="RefSeq" id="XP_013929170.1"/>
    </source>
</evidence>
<dbReference type="InterPro" id="IPR001429">
    <property type="entry name" value="P2X_purnocptor"/>
</dbReference>
<evidence type="ECO:0000256" key="13">
    <source>
        <dbReference type="ARBA" id="ARBA00036634"/>
    </source>
</evidence>
<dbReference type="GO" id="GO:0098794">
    <property type="term" value="C:postsynapse"/>
    <property type="evidence" value="ECO:0007669"/>
    <property type="project" value="GOC"/>
</dbReference>
<evidence type="ECO:0000256" key="7">
    <source>
        <dbReference type="ARBA" id="ARBA00023065"/>
    </source>
</evidence>
<evidence type="ECO:0000256" key="4">
    <source>
        <dbReference type="ARBA" id="ARBA00022475"/>
    </source>
</evidence>
<evidence type="ECO:0000256" key="1">
    <source>
        <dbReference type="ARBA" id="ARBA00004651"/>
    </source>
</evidence>
<dbReference type="PROSITE" id="PS01212">
    <property type="entry name" value="P2X_RECEPTOR"/>
    <property type="match status" value="1"/>
</dbReference>
<keyword evidence="8 14" id="KW-0472">Membrane</keyword>
<dbReference type="GeneID" id="106554946"/>
<dbReference type="InterPro" id="IPR059116">
    <property type="entry name" value="P2X_receptor"/>
</dbReference>
<dbReference type="OrthoDB" id="494673at2759"/>
<dbReference type="GO" id="GO:0070588">
    <property type="term" value="P:calcium ion transmembrane transport"/>
    <property type="evidence" value="ECO:0007669"/>
    <property type="project" value="TreeGrafter"/>
</dbReference>
<name>A0A6I9YZX9_9SAUR</name>
<dbReference type="Gene3D" id="1.10.287.940">
    <property type="entry name" value="atp-gated p2x4 ion channel"/>
    <property type="match status" value="1"/>
</dbReference>
<evidence type="ECO:0000256" key="3">
    <source>
        <dbReference type="ARBA" id="ARBA00022448"/>
    </source>
</evidence>
<keyword evidence="12" id="KW-0407">Ion channel</keyword>
<dbReference type="Pfam" id="PF00864">
    <property type="entry name" value="P2X_receptor"/>
    <property type="match status" value="1"/>
</dbReference>
<keyword evidence="9" id="KW-1015">Disulfide bond</keyword>
<dbReference type="Gene3D" id="2.60.490.10">
    <property type="entry name" value="atp-gated p2x4 ion channel domain"/>
    <property type="match status" value="1"/>
</dbReference>
<keyword evidence="11" id="KW-1071">Ligand-gated ion channel</keyword>
<evidence type="ECO:0000256" key="12">
    <source>
        <dbReference type="ARBA" id="ARBA00023303"/>
    </source>
</evidence>
<dbReference type="PRINTS" id="PR01307">
    <property type="entry name" value="P2XRECEPTOR"/>
</dbReference>
<keyword evidence="5 14" id="KW-0812">Transmembrane</keyword>
<keyword evidence="10" id="KW-0325">Glycoprotein</keyword>
<keyword evidence="7" id="KW-0406">Ion transport</keyword>